<comment type="caution">
    <text evidence="1">The sequence shown here is derived from an EMBL/GenBank/DDBJ whole genome shotgun (WGS) entry which is preliminary data.</text>
</comment>
<protein>
    <submittedName>
        <fullName evidence="1">Uncharacterized protein</fullName>
    </submittedName>
</protein>
<dbReference type="Proteomes" id="UP001470230">
    <property type="component" value="Unassembled WGS sequence"/>
</dbReference>
<proteinExistence type="predicted"/>
<organism evidence="1 2">
    <name type="scientific">Tritrichomonas musculus</name>
    <dbReference type="NCBI Taxonomy" id="1915356"/>
    <lineage>
        <taxon>Eukaryota</taxon>
        <taxon>Metamonada</taxon>
        <taxon>Parabasalia</taxon>
        <taxon>Tritrichomonadida</taxon>
        <taxon>Tritrichomonadidae</taxon>
        <taxon>Tritrichomonas</taxon>
    </lineage>
</organism>
<accession>A0ABR2J3D4</accession>
<reference evidence="1 2" key="1">
    <citation type="submission" date="2024-04" db="EMBL/GenBank/DDBJ databases">
        <title>Tritrichomonas musculus Genome.</title>
        <authorList>
            <person name="Alves-Ferreira E."/>
            <person name="Grigg M."/>
            <person name="Lorenzi H."/>
            <person name="Galac M."/>
        </authorList>
    </citation>
    <scope>NUCLEOTIDE SEQUENCE [LARGE SCALE GENOMIC DNA]</scope>
    <source>
        <strain evidence="1 2">EAF2021</strain>
    </source>
</reference>
<name>A0ABR2J3D4_9EUKA</name>
<dbReference type="EMBL" id="JAPFFF010000013">
    <property type="protein sequence ID" value="KAK8872147.1"/>
    <property type="molecule type" value="Genomic_DNA"/>
</dbReference>
<evidence type="ECO:0000313" key="2">
    <source>
        <dbReference type="Proteomes" id="UP001470230"/>
    </source>
</evidence>
<sequence>MNLNINLYSFDFLSSIINSKDSIRVSITVIPEMAKKSYTFDVNRTDSSVAFFSIKLTEQTKRILIAFQKTGQGKVDKLIASTIFPAEEFYKLLSFEKHTAIQKINVYEAFQQMNKNYLYKKERISKRKVIGTMVGHFQLKNSEGQIFNINKENNKNNIIYDEMDVLSLKNNDHFVVQNIISN</sequence>
<keyword evidence="2" id="KW-1185">Reference proteome</keyword>
<evidence type="ECO:0000313" key="1">
    <source>
        <dbReference type="EMBL" id="KAK8872147.1"/>
    </source>
</evidence>
<gene>
    <name evidence="1" type="ORF">M9Y10_007908</name>
</gene>